<dbReference type="Pfam" id="PF13536">
    <property type="entry name" value="EmrE"/>
    <property type="match status" value="1"/>
</dbReference>
<feature type="transmembrane region" description="Helical" evidence="1">
    <location>
        <begin position="230"/>
        <end position="250"/>
    </location>
</feature>
<sequence length="325" mass="35521">MKAIIWGLLSSMFFSATFIVNRAMNVSGTSWAWTASLRFLFAIPILLILVLLQKKFMPLWEEMKKHPWTWLGWGTLAGVGFYSLLSFSSLFGPSWLVAGTWQVTILAGALLSPLFFIKIQTAEGYKKVRGKILLKTLSVSAFILVGVILMQVKEAENITAMQFILGFLPVVVAAFLYPLGNRKMMEICSGKLDTFQRVLGMALGSIPLSIIYAIYGFFTTGIPSAPQFSQAFILTMSSGVIATMTFFYATDLAKENLGLLGAVEATQSGSMIFTVLGEVFLLNGRMPTGIALAGMMIIVIGMIINSMLNKKTKLSQTAPSPTLSK</sequence>
<proteinExistence type="predicted"/>
<name>A0A3D8X897_PRIMG</name>
<evidence type="ECO:0000313" key="3">
    <source>
        <dbReference type="Proteomes" id="UP000256519"/>
    </source>
</evidence>
<feature type="transmembrane region" description="Helical" evidence="1">
    <location>
        <begin position="32"/>
        <end position="52"/>
    </location>
</feature>
<feature type="transmembrane region" description="Helical" evidence="1">
    <location>
        <begin position="257"/>
        <end position="282"/>
    </location>
</feature>
<feature type="transmembrane region" description="Helical" evidence="1">
    <location>
        <begin position="73"/>
        <end position="95"/>
    </location>
</feature>
<gene>
    <name evidence="2" type="ORF">C3744_03700</name>
</gene>
<keyword evidence="1" id="KW-0472">Membrane</keyword>
<evidence type="ECO:0000256" key="1">
    <source>
        <dbReference type="SAM" id="Phobius"/>
    </source>
</evidence>
<protein>
    <recommendedName>
        <fullName evidence="4">Multidrug resistance efflux transporter family protein</fullName>
    </recommendedName>
</protein>
<accession>A0A3D8X897</accession>
<keyword evidence="1" id="KW-1133">Transmembrane helix</keyword>
<dbReference type="InterPro" id="IPR032713">
    <property type="entry name" value="EmrE"/>
</dbReference>
<feature type="transmembrane region" description="Helical" evidence="1">
    <location>
        <begin position="198"/>
        <end position="218"/>
    </location>
</feature>
<dbReference type="Proteomes" id="UP000256519">
    <property type="component" value="Unassembled WGS sequence"/>
</dbReference>
<dbReference type="EMBL" id="PQWM01000006">
    <property type="protein sequence ID" value="RDZ17997.1"/>
    <property type="molecule type" value="Genomic_DNA"/>
</dbReference>
<keyword evidence="1" id="KW-0812">Transmembrane</keyword>
<feature type="transmembrane region" description="Helical" evidence="1">
    <location>
        <begin position="288"/>
        <end position="308"/>
    </location>
</feature>
<organism evidence="2 3">
    <name type="scientific">Priestia megaterium</name>
    <name type="common">Bacillus megaterium</name>
    <dbReference type="NCBI Taxonomy" id="1404"/>
    <lineage>
        <taxon>Bacteria</taxon>
        <taxon>Bacillati</taxon>
        <taxon>Bacillota</taxon>
        <taxon>Bacilli</taxon>
        <taxon>Bacillales</taxon>
        <taxon>Bacillaceae</taxon>
        <taxon>Priestia</taxon>
    </lineage>
</organism>
<evidence type="ECO:0008006" key="4">
    <source>
        <dbReference type="Google" id="ProtNLM"/>
    </source>
</evidence>
<dbReference type="AlphaFoldDB" id="A0A3D8X897"/>
<feature type="transmembrane region" description="Helical" evidence="1">
    <location>
        <begin position="132"/>
        <end position="152"/>
    </location>
</feature>
<dbReference type="RefSeq" id="WP_116072039.1">
    <property type="nucleotide sequence ID" value="NZ_CP187630.1"/>
</dbReference>
<reference evidence="2 3" key="1">
    <citation type="journal article" date="2018" name="Appl. Environ. Microbiol.">
        <title>Antimicrobial susceptibility testing and tentative epidemiological cut-off values of five Bacillus species relevant for use as animal feed additives or for plant protection.</title>
        <authorList>
            <person name="Agerso Y."/>
            <person name="Stuer-Lauridsen B."/>
            <person name="Bjerre K."/>
            <person name="Jensen M.G."/>
            <person name="Johansen E."/>
            <person name="Bennedsen M."/>
            <person name="Brockmann E."/>
            <person name="Nielsen B."/>
        </authorList>
    </citation>
    <scope>NUCLEOTIDE SEQUENCE [LARGE SCALE GENOMIC DNA]</scope>
    <source>
        <strain evidence="2 3">CHCC20162</strain>
    </source>
</reference>
<comment type="caution">
    <text evidence="2">The sequence shown here is derived from an EMBL/GenBank/DDBJ whole genome shotgun (WGS) entry which is preliminary data.</text>
</comment>
<evidence type="ECO:0000313" key="2">
    <source>
        <dbReference type="EMBL" id="RDZ17997.1"/>
    </source>
</evidence>
<feature type="transmembrane region" description="Helical" evidence="1">
    <location>
        <begin position="101"/>
        <end position="120"/>
    </location>
</feature>
<feature type="transmembrane region" description="Helical" evidence="1">
    <location>
        <begin position="158"/>
        <end position="177"/>
    </location>
</feature>